<evidence type="ECO:0000259" key="11">
    <source>
        <dbReference type="Pfam" id="PF00593"/>
    </source>
</evidence>
<dbReference type="RefSeq" id="WP_165782347.1">
    <property type="nucleotide sequence ID" value="NZ_NPZB01000001.1"/>
</dbReference>
<keyword evidence="13" id="KW-0675">Receptor</keyword>
<dbReference type="Pfam" id="PF07715">
    <property type="entry name" value="Plug"/>
    <property type="match status" value="1"/>
</dbReference>
<comment type="caution">
    <text evidence="13">The sequence shown here is derived from an EMBL/GenBank/DDBJ whole genome shotgun (WGS) entry which is preliminary data.</text>
</comment>
<dbReference type="InterPro" id="IPR012910">
    <property type="entry name" value="Plug_dom"/>
</dbReference>
<evidence type="ECO:0000256" key="2">
    <source>
        <dbReference type="ARBA" id="ARBA00022448"/>
    </source>
</evidence>
<evidence type="ECO:0000313" key="14">
    <source>
        <dbReference type="Proteomes" id="UP000236220"/>
    </source>
</evidence>
<feature type="chain" id="PRO_5014471805" evidence="10">
    <location>
        <begin position="25"/>
        <end position="952"/>
    </location>
</feature>
<dbReference type="Pfam" id="PF00593">
    <property type="entry name" value="TonB_dep_Rec_b-barrel"/>
    <property type="match status" value="1"/>
</dbReference>
<evidence type="ECO:0000256" key="5">
    <source>
        <dbReference type="ARBA" id="ARBA00023077"/>
    </source>
</evidence>
<evidence type="ECO:0000256" key="8">
    <source>
        <dbReference type="PROSITE-ProRule" id="PRU01360"/>
    </source>
</evidence>
<accession>A0A2K1Q100</accession>
<organism evidence="13 14">
    <name type="scientific">Solilutibacter silvestris</name>
    <dbReference type="NCBI Taxonomy" id="1645665"/>
    <lineage>
        <taxon>Bacteria</taxon>
        <taxon>Pseudomonadati</taxon>
        <taxon>Pseudomonadota</taxon>
        <taxon>Gammaproteobacteria</taxon>
        <taxon>Lysobacterales</taxon>
        <taxon>Lysobacteraceae</taxon>
        <taxon>Solilutibacter</taxon>
    </lineage>
</organism>
<evidence type="ECO:0000259" key="12">
    <source>
        <dbReference type="Pfam" id="PF07715"/>
    </source>
</evidence>
<dbReference type="PROSITE" id="PS52016">
    <property type="entry name" value="TONB_DEPENDENT_REC_3"/>
    <property type="match status" value="1"/>
</dbReference>
<dbReference type="InterPro" id="IPR039426">
    <property type="entry name" value="TonB-dep_rcpt-like"/>
</dbReference>
<keyword evidence="6 8" id="KW-0472">Membrane</keyword>
<gene>
    <name evidence="13" type="ORF">Lysil_0354</name>
</gene>
<name>A0A2K1Q100_9GAMM</name>
<dbReference type="InterPro" id="IPR036942">
    <property type="entry name" value="Beta-barrel_TonB_sf"/>
</dbReference>
<evidence type="ECO:0000313" key="13">
    <source>
        <dbReference type="EMBL" id="PNS08725.1"/>
    </source>
</evidence>
<keyword evidence="2 8" id="KW-0813">Transport</keyword>
<dbReference type="Gene3D" id="2.40.170.20">
    <property type="entry name" value="TonB-dependent receptor, beta-barrel domain"/>
    <property type="match status" value="1"/>
</dbReference>
<evidence type="ECO:0000256" key="10">
    <source>
        <dbReference type="SAM" id="SignalP"/>
    </source>
</evidence>
<feature type="domain" description="TonB-dependent receptor-like beta-barrel" evidence="11">
    <location>
        <begin position="376"/>
        <end position="913"/>
    </location>
</feature>
<feature type="signal peptide" evidence="10">
    <location>
        <begin position="1"/>
        <end position="24"/>
    </location>
</feature>
<proteinExistence type="inferred from homology"/>
<evidence type="ECO:0000256" key="4">
    <source>
        <dbReference type="ARBA" id="ARBA00022692"/>
    </source>
</evidence>
<comment type="similarity">
    <text evidence="8 9">Belongs to the TonB-dependent receptor family.</text>
</comment>
<keyword evidence="14" id="KW-1185">Reference proteome</keyword>
<dbReference type="InterPro" id="IPR000531">
    <property type="entry name" value="Beta-barrel_TonB"/>
</dbReference>
<dbReference type="PANTHER" id="PTHR47234">
    <property type="match status" value="1"/>
</dbReference>
<evidence type="ECO:0000256" key="6">
    <source>
        <dbReference type="ARBA" id="ARBA00023136"/>
    </source>
</evidence>
<evidence type="ECO:0000256" key="3">
    <source>
        <dbReference type="ARBA" id="ARBA00022452"/>
    </source>
</evidence>
<keyword evidence="5 9" id="KW-0798">TonB box</keyword>
<sequence length="952" mass="104404">MPKYSKLTYALLAALALSSTAVQAQEQASPTGESKKDDATLGSVTITGSRIPRSQAEGAAPVTVISGEEIKKQGFTSVYELANSLTQTGVAESPPTWGSTSVNARQLNLRNMGSGRSLLLVNGHRVDDYPQPAAGKTNFQNLNNIPTGMIDRIEVLASGASSIYGSDAVAGVLNIILKDHFEGDDFKIRAGSSTRGGRQLSDLNYTGGRARDNWSVVYNVQLSHRSGLFGRDRPYTQSDSDAGYGAWDYNARAFGYPSYPGLQLQDNNGVNITPPAGSCGAFGSHFYPYDARTMALNGHTPDPSQVTNNGTYCAQRAVFENWVLSPSRTDKNFYVSANYDINKKLTAYATVGYWSTVGISNTELPFLYPMGGLPNGFLDQTTGKVINNYFRQLTPAELGNYGNTYDREKNWDIHFGLKGSVFNDRFNWDLNLGHSKYIVKEHYTGLNEQGMFDFFFGPQLGTDQATGNAIYALNSNRFWNPITPFQYASFGVQGVNASYSWMNQAEFNINGDLFHTWAGPVGFAGVLEANRQGYKLIPDARGNTTTFGDPFQDYNTGGGTRTRYSAGAEFRIPLLRTLNWGLSGRIDHYDDASATKFARTWGTSFEWRPYDGLLLRGTYGTNFHAPDMQYIYKNGNSYTVGIYSDPYQCIVNNDPVCAATQHSTYYTLHAAGGPHLLPETGKSWTYGVVWDLPWAKGLSVSADYWYMGIDNSIDNVGSDTLLTDEAGCRTGKVVGGGTYTAHAPGSAYCQQAIADVARGANGAVSDVYTGPINQSKLYVSGVDASVKYNHRSTRWGTFTFAFDWTDNLTYKSQTLATDPYVNTRTDHPFSKTTASLEWAKGHWDTLLYVNRVGGVRANNWGGCERLANGVQPSLGDADCVVYRKHIPAWITASGSVGYRFNDSNKLTLFVSNIFDKVGGIPYYAGGFEFIPAIQGATYVGREVSLEYNFKFK</sequence>
<dbReference type="Gene3D" id="2.170.130.10">
    <property type="entry name" value="TonB-dependent receptor, plug domain"/>
    <property type="match status" value="1"/>
</dbReference>
<keyword evidence="7 8" id="KW-0998">Cell outer membrane</keyword>
<dbReference type="PANTHER" id="PTHR47234:SF1">
    <property type="entry name" value="TONB-DEPENDENT RECEPTOR"/>
    <property type="match status" value="1"/>
</dbReference>
<reference evidence="13 14" key="1">
    <citation type="submission" date="2017-08" db="EMBL/GenBank/DDBJ databases">
        <title>Lysobacter sylvestris genome.</title>
        <authorList>
            <person name="Zhang D.-C."/>
            <person name="Albuquerque L."/>
            <person name="Franca L."/>
            <person name="Froufe H.J.C."/>
            <person name="Barroso C."/>
            <person name="Egas C."/>
            <person name="Da Costa M."/>
            <person name="Margesin R."/>
        </authorList>
    </citation>
    <scope>NUCLEOTIDE SEQUENCE [LARGE SCALE GENOMIC DNA]</scope>
    <source>
        <strain evidence="13 14">AM20-91</strain>
    </source>
</reference>
<evidence type="ECO:0000256" key="7">
    <source>
        <dbReference type="ARBA" id="ARBA00023237"/>
    </source>
</evidence>
<dbReference type="SUPFAM" id="SSF56935">
    <property type="entry name" value="Porins"/>
    <property type="match status" value="1"/>
</dbReference>
<dbReference type="Proteomes" id="UP000236220">
    <property type="component" value="Unassembled WGS sequence"/>
</dbReference>
<dbReference type="GO" id="GO:0009279">
    <property type="term" value="C:cell outer membrane"/>
    <property type="evidence" value="ECO:0007669"/>
    <property type="project" value="UniProtKB-SubCell"/>
</dbReference>
<dbReference type="AlphaFoldDB" id="A0A2K1Q100"/>
<protein>
    <submittedName>
        <fullName evidence="13">TonB-dependent Receptor Plug Domain</fullName>
    </submittedName>
</protein>
<keyword evidence="10" id="KW-0732">Signal</keyword>
<keyword evidence="4 8" id="KW-0812">Transmembrane</keyword>
<comment type="subcellular location">
    <subcellularLocation>
        <location evidence="1 8">Cell outer membrane</location>
        <topology evidence="1 8">Multi-pass membrane protein</topology>
    </subcellularLocation>
</comment>
<dbReference type="InterPro" id="IPR037066">
    <property type="entry name" value="Plug_dom_sf"/>
</dbReference>
<evidence type="ECO:0000256" key="9">
    <source>
        <dbReference type="RuleBase" id="RU003357"/>
    </source>
</evidence>
<evidence type="ECO:0000256" key="1">
    <source>
        <dbReference type="ARBA" id="ARBA00004571"/>
    </source>
</evidence>
<keyword evidence="3 8" id="KW-1134">Transmembrane beta strand</keyword>
<feature type="domain" description="TonB-dependent receptor plug" evidence="12">
    <location>
        <begin position="56"/>
        <end position="172"/>
    </location>
</feature>
<dbReference type="EMBL" id="NPZB01000001">
    <property type="protein sequence ID" value="PNS08725.1"/>
    <property type="molecule type" value="Genomic_DNA"/>
</dbReference>